<dbReference type="AlphaFoldDB" id="A0A7I7SQS8"/>
<name>A0A7I7SQS8_9MYCO</name>
<reference evidence="2 3" key="1">
    <citation type="journal article" date="2019" name="Emerg. Microbes Infect.">
        <title>Comprehensive subspecies identification of 175 nontuberculous mycobacteria species based on 7547 genomic profiles.</title>
        <authorList>
            <person name="Matsumoto Y."/>
            <person name="Kinjo T."/>
            <person name="Motooka D."/>
            <person name="Nabeya D."/>
            <person name="Jung N."/>
            <person name="Uechi K."/>
            <person name="Horii T."/>
            <person name="Iida T."/>
            <person name="Fujita J."/>
            <person name="Nakamura S."/>
        </authorList>
    </citation>
    <scope>NUCLEOTIDE SEQUENCE [LARGE SCALE GENOMIC DNA]</scope>
    <source>
        <strain evidence="2 3">JCM 30395</strain>
    </source>
</reference>
<protein>
    <recommendedName>
        <fullName evidence="1">Predicted hydrolase N-terminal domain-containing protein</fullName>
    </recommendedName>
</protein>
<organism evidence="2 3">
    <name type="scientific">Mycolicibacterium sarraceniae</name>
    <dbReference type="NCBI Taxonomy" id="1534348"/>
    <lineage>
        <taxon>Bacteria</taxon>
        <taxon>Bacillati</taxon>
        <taxon>Actinomycetota</taxon>
        <taxon>Actinomycetes</taxon>
        <taxon>Mycobacteriales</taxon>
        <taxon>Mycobacteriaceae</taxon>
        <taxon>Mycolicibacterium</taxon>
    </lineage>
</organism>
<sequence>MAEYPSLRHVSIEALVAGAGGDPWRTDSTLQRGEPKQIADLATAFYDAGVCMTETSEAFAHARSRFEASWNRENGSHPINDSAEVQGAIVSLHLNHQQLTKIGVGLEQIAASLTEAQRASRNAIAALDAGLKEIDDAIDQALAQGVELTEADLEPLENIAILDTREALGEIEASRESYAGEMTRAMTEMEAEGYTPDAIDAVDGDALDAAADATSTARAYNEGQRATDQALVDSDGPIAPEKAEAAARLRDYGTITNSASSPEAVRLAGERLDDYVKSAHTRPWKPDSILGVPPSRRALVRREWQKQLEQGQPWMPPMTPDEATRWMDQQEADARLHAINATQKAFEDSGMPKQRAESVVEALASGLTWQDLQQYADITGDTATDIDGRAPVGRHALDGFNPETIKSIANAGEYVKGAGSLLEIGLAVDAWLNGAPADETFAGLGGSLLGGAGGGMALGFLGGWALGPGGAFVGTMVGGMAGGALGEHSSRWAVREMKHG</sequence>
<dbReference type="EMBL" id="AP022595">
    <property type="protein sequence ID" value="BBY59103.1"/>
    <property type="molecule type" value="Genomic_DNA"/>
</dbReference>
<accession>A0A7I7SQS8</accession>
<dbReference type="RefSeq" id="WP_163696964.1">
    <property type="nucleotide sequence ID" value="NZ_AP022595.1"/>
</dbReference>
<keyword evidence="3" id="KW-1185">Reference proteome</keyword>
<gene>
    <name evidence="2" type="ORF">MSAR_22390</name>
</gene>
<dbReference type="Proteomes" id="UP000466445">
    <property type="component" value="Chromosome"/>
</dbReference>
<evidence type="ECO:0000313" key="3">
    <source>
        <dbReference type="Proteomes" id="UP000466445"/>
    </source>
</evidence>
<dbReference type="Pfam" id="PF22905">
    <property type="entry name" value="Hydro_N_hd"/>
    <property type="match status" value="1"/>
</dbReference>
<evidence type="ECO:0000259" key="1">
    <source>
        <dbReference type="Pfam" id="PF22905"/>
    </source>
</evidence>
<feature type="domain" description="Predicted hydrolase N-terminal" evidence="1">
    <location>
        <begin position="5"/>
        <end position="189"/>
    </location>
</feature>
<evidence type="ECO:0000313" key="2">
    <source>
        <dbReference type="EMBL" id="BBY59103.1"/>
    </source>
</evidence>
<proteinExistence type="predicted"/>
<dbReference type="InterPro" id="IPR054469">
    <property type="entry name" value="Pred_hydrolase_N"/>
</dbReference>
<dbReference type="KEGG" id="msar:MSAR_22390"/>